<dbReference type="Pfam" id="PF00583">
    <property type="entry name" value="Acetyltransf_1"/>
    <property type="match status" value="1"/>
</dbReference>
<evidence type="ECO:0000313" key="3">
    <source>
        <dbReference type="Proteomes" id="UP000603317"/>
    </source>
</evidence>
<reference evidence="3" key="1">
    <citation type="journal article" date="2019" name="Int. J. Syst. Evol. Microbiol.">
        <title>The Global Catalogue of Microorganisms (GCM) 10K type strain sequencing project: providing services to taxonomists for standard genome sequencing and annotation.</title>
        <authorList>
            <consortium name="The Broad Institute Genomics Platform"/>
            <consortium name="The Broad Institute Genome Sequencing Center for Infectious Disease"/>
            <person name="Wu L."/>
            <person name="Ma J."/>
        </authorList>
    </citation>
    <scope>NUCLEOTIDE SEQUENCE [LARGE SCALE GENOMIC DNA]</scope>
    <source>
        <strain evidence="3">CGMCC 1.15297</strain>
    </source>
</reference>
<sequence length="156" mass="17296">MASLAEEAVLDGVMRVMARGFDPEYNEAWTRKQVTDMLAMPSGHLIVVDREGRRLARHGRVAGFALSRAAPGEEELLLIAVDPAHREAGLGARLLALLAADARARGGERLFLEMREGNPAVRLYDRIGFVPIGRRKEYYRTRSGHKLDAITFALTI</sequence>
<name>A0ABQ1FD51_9SPHN</name>
<dbReference type="Gene3D" id="3.40.630.30">
    <property type="match status" value="1"/>
</dbReference>
<protein>
    <recommendedName>
        <fullName evidence="1">N-acetyltransferase domain-containing protein</fullName>
    </recommendedName>
</protein>
<dbReference type="PROSITE" id="PS51186">
    <property type="entry name" value="GNAT"/>
    <property type="match status" value="1"/>
</dbReference>
<dbReference type="PANTHER" id="PTHR43617">
    <property type="entry name" value="L-AMINO ACID N-ACETYLTRANSFERASE"/>
    <property type="match status" value="1"/>
</dbReference>
<evidence type="ECO:0000259" key="1">
    <source>
        <dbReference type="PROSITE" id="PS51186"/>
    </source>
</evidence>
<feature type="domain" description="N-acetyltransferase" evidence="1">
    <location>
        <begin position="1"/>
        <end position="156"/>
    </location>
</feature>
<keyword evidence="3" id="KW-1185">Reference proteome</keyword>
<dbReference type="RefSeq" id="WP_229658139.1">
    <property type="nucleotide sequence ID" value="NZ_BMID01000001.1"/>
</dbReference>
<gene>
    <name evidence="2" type="ORF">GCM10010923_17160</name>
</gene>
<dbReference type="PANTHER" id="PTHR43617:SF20">
    <property type="entry name" value="N-ALPHA-ACETYLTRANSFERASE RIMI"/>
    <property type="match status" value="1"/>
</dbReference>
<dbReference type="InterPro" id="IPR050276">
    <property type="entry name" value="MshD_Acetyltransferase"/>
</dbReference>
<organism evidence="2 3">
    <name type="scientific">Blastomonas marina</name>
    <dbReference type="NCBI Taxonomy" id="1867408"/>
    <lineage>
        <taxon>Bacteria</taxon>
        <taxon>Pseudomonadati</taxon>
        <taxon>Pseudomonadota</taxon>
        <taxon>Alphaproteobacteria</taxon>
        <taxon>Sphingomonadales</taxon>
        <taxon>Sphingomonadaceae</taxon>
        <taxon>Blastomonas</taxon>
    </lineage>
</organism>
<accession>A0ABQ1FD51</accession>
<comment type="caution">
    <text evidence="2">The sequence shown here is derived from an EMBL/GenBank/DDBJ whole genome shotgun (WGS) entry which is preliminary data.</text>
</comment>
<proteinExistence type="predicted"/>
<dbReference type="InterPro" id="IPR000182">
    <property type="entry name" value="GNAT_dom"/>
</dbReference>
<dbReference type="Proteomes" id="UP000603317">
    <property type="component" value="Unassembled WGS sequence"/>
</dbReference>
<evidence type="ECO:0000313" key="2">
    <source>
        <dbReference type="EMBL" id="GGA07683.1"/>
    </source>
</evidence>
<dbReference type="InterPro" id="IPR016181">
    <property type="entry name" value="Acyl_CoA_acyltransferase"/>
</dbReference>
<dbReference type="EMBL" id="BMID01000001">
    <property type="protein sequence ID" value="GGA07683.1"/>
    <property type="molecule type" value="Genomic_DNA"/>
</dbReference>
<dbReference type="SUPFAM" id="SSF55729">
    <property type="entry name" value="Acyl-CoA N-acyltransferases (Nat)"/>
    <property type="match status" value="1"/>
</dbReference>